<keyword evidence="1" id="KW-0472">Membrane</keyword>
<dbReference type="EMBL" id="LCNC01000051">
    <property type="protein sequence ID" value="KKU47058.1"/>
    <property type="molecule type" value="Genomic_DNA"/>
</dbReference>
<evidence type="ECO:0000256" key="1">
    <source>
        <dbReference type="SAM" id="Phobius"/>
    </source>
</evidence>
<keyword evidence="1" id="KW-0812">Transmembrane</keyword>
<evidence type="ECO:0000313" key="2">
    <source>
        <dbReference type="EMBL" id="KKU47058.1"/>
    </source>
</evidence>
<protein>
    <submittedName>
        <fullName evidence="2">Uncharacterized protein</fullName>
    </submittedName>
</protein>
<name>A0A0G1SYM2_9BACT</name>
<dbReference type="AlphaFoldDB" id="A0A0G1SYM2"/>
<organism evidence="2 3">
    <name type="scientific">Candidatus Woesebacteria bacterium GW2011_GWF2_46_8</name>
    <dbReference type="NCBI Taxonomy" id="1618604"/>
    <lineage>
        <taxon>Bacteria</taxon>
        <taxon>Candidatus Woeseibacteriota</taxon>
    </lineage>
</organism>
<gene>
    <name evidence="2" type="ORF">UX67_C0051G0006</name>
</gene>
<comment type="caution">
    <text evidence="2">The sequence shown here is derived from an EMBL/GenBank/DDBJ whole genome shotgun (WGS) entry which is preliminary data.</text>
</comment>
<accession>A0A0G1SYM2</accession>
<sequence>MTIEILSQQRVIGHDQEGDLEVGEVNPHLLKKNVLFQSSDYFFISLGLVMAMGSRILSISFLERIPFSRTISKGI</sequence>
<feature type="transmembrane region" description="Helical" evidence="1">
    <location>
        <begin position="41"/>
        <end position="62"/>
    </location>
</feature>
<dbReference type="Proteomes" id="UP000034831">
    <property type="component" value="Unassembled WGS sequence"/>
</dbReference>
<keyword evidence="1" id="KW-1133">Transmembrane helix</keyword>
<proteinExistence type="predicted"/>
<evidence type="ECO:0000313" key="3">
    <source>
        <dbReference type="Proteomes" id="UP000034831"/>
    </source>
</evidence>
<reference evidence="2 3" key="1">
    <citation type="journal article" date="2015" name="Nature">
        <title>rRNA introns, odd ribosomes, and small enigmatic genomes across a large radiation of phyla.</title>
        <authorList>
            <person name="Brown C.T."/>
            <person name="Hug L.A."/>
            <person name="Thomas B.C."/>
            <person name="Sharon I."/>
            <person name="Castelle C.J."/>
            <person name="Singh A."/>
            <person name="Wilkins M.J."/>
            <person name="Williams K.H."/>
            <person name="Banfield J.F."/>
        </authorList>
    </citation>
    <scope>NUCLEOTIDE SEQUENCE [LARGE SCALE GENOMIC DNA]</scope>
</reference>